<accession>A0AA88NW14</accession>
<sequence>MIQERRIDLKFTSLQMLSAMLVTLSETFSAELLLFSQSRMCYLDKGRNSYFRLFIGNKNGYYSTQGLFCLKLSSSMEGAACIQGGKRYNEEEMEEEEEVEEDERGKEDLQ</sequence>
<feature type="compositionally biased region" description="Acidic residues" evidence="1">
    <location>
        <begin position="91"/>
        <end position="102"/>
    </location>
</feature>
<keyword evidence="3" id="KW-1185">Reference proteome</keyword>
<evidence type="ECO:0000256" key="1">
    <source>
        <dbReference type="SAM" id="MobiDB-lite"/>
    </source>
</evidence>
<dbReference type="Proteomes" id="UP001187315">
    <property type="component" value="Unassembled WGS sequence"/>
</dbReference>
<feature type="region of interest" description="Disordered" evidence="1">
    <location>
        <begin position="86"/>
        <end position="110"/>
    </location>
</feature>
<dbReference type="EMBL" id="JAVHJS010000003">
    <property type="protein sequence ID" value="KAK2864035.1"/>
    <property type="molecule type" value="Genomic_DNA"/>
</dbReference>
<reference evidence="2" key="1">
    <citation type="submission" date="2023-08" db="EMBL/GenBank/DDBJ databases">
        <title>Pelteobagrus vachellii genome.</title>
        <authorList>
            <person name="Liu H."/>
        </authorList>
    </citation>
    <scope>NUCLEOTIDE SEQUENCE</scope>
    <source>
        <strain evidence="2">PRFRI_2022a</strain>
        <tissue evidence="2">Muscle</tissue>
    </source>
</reference>
<protein>
    <submittedName>
        <fullName evidence="2">Uncharacterized protein</fullName>
    </submittedName>
</protein>
<organism evidence="2 3">
    <name type="scientific">Tachysurus vachellii</name>
    <name type="common">Darkbarbel catfish</name>
    <name type="synonym">Pelteobagrus vachellii</name>
    <dbReference type="NCBI Taxonomy" id="175792"/>
    <lineage>
        <taxon>Eukaryota</taxon>
        <taxon>Metazoa</taxon>
        <taxon>Chordata</taxon>
        <taxon>Craniata</taxon>
        <taxon>Vertebrata</taxon>
        <taxon>Euteleostomi</taxon>
        <taxon>Actinopterygii</taxon>
        <taxon>Neopterygii</taxon>
        <taxon>Teleostei</taxon>
        <taxon>Ostariophysi</taxon>
        <taxon>Siluriformes</taxon>
        <taxon>Bagridae</taxon>
        <taxon>Tachysurus</taxon>
    </lineage>
</organism>
<name>A0AA88NW14_TACVA</name>
<proteinExistence type="predicted"/>
<dbReference type="AlphaFoldDB" id="A0AA88NW14"/>
<evidence type="ECO:0000313" key="2">
    <source>
        <dbReference type="EMBL" id="KAK2864035.1"/>
    </source>
</evidence>
<gene>
    <name evidence="2" type="ORF">Q7C36_003189</name>
</gene>
<evidence type="ECO:0000313" key="3">
    <source>
        <dbReference type="Proteomes" id="UP001187315"/>
    </source>
</evidence>
<comment type="caution">
    <text evidence="2">The sequence shown here is derived from an EMBL/GenBank/DDBJ whole genome shotgun (WGS) entry which is preliminary data.</text>
</comment>